<dbReference type="AlphaFoldDB" id="A0A4C1W5E5"/>
<name>A0A4C1W5E5_EUMVA</name>
<gene>
    <name evidence="2" type="ORF">EVAR_21703_1</name>
</gene>
<evidence type="ECO:0000313" key="3">
    <source>
        <dbReference type="Proteomes" id="UP000299102"/>
    </source>
</evidence>
<organism evidence="2 3">
    <name type="scientific">Eumeta variegata</name>
    <name type="common">Bagworm moth</name>
    <name type="synonym">Eumeta japonica</name>
    <dbReference type="NCBI Taxonomy" id="151549"/>
    <lineage>
        <taxon>Eukaryota</taxon>
        <taxon>Metazoa</taxon>
        <taxon>Ecdysozoa</taxon>
        <taxon>Arthropoda</taxon>
        <taxon>Hexapoda</taxon>
        <taxon>Insecta</taxon>
        <taxon>Pterygota</taxon>
        <taxon>Neoptera</taxon>
        <taxon>Endopterygota</taxon>
        <taxon>Lepidoptera</taxon>
        <taxon>Glossata</taxon>
        <taxon>Ditrysia</taxon>
        <taxon>Tineoidea</taxon>
        <taxon>Psychidae</taxon>
        <taxon>Oiketicinae</taxon>
        <taxon>Eumeta</taxon>
    </lineage>
</organism>
<dbReference type="OrthoDB" id="414730at2759"/>
<feature type="region of interest" description="Disordered" evidence="1">
    <location>
        <begin position="1"/>
        <end position="37"/>
    </location>
</feature>
<dbReference type="EMBL" id="BGZK01000486">
    <property type="protein sequence ID" value="GBP46548.1"/>
    <property type="molecule type" value="Genomic_DNA"/>
</dbReference>
<keyword evidence="3" id="KW-1185">Reference proteome</keyword>
<sequence>MLLYKYKDENKDKGEDDDKDKRSTSIRFTDPTKDATSAGERARQFQYIYGVSYARAFVTAIAPLQRSSELSSAEDGIFGIVLVEFKYGGVGRPLVTKFSVCLKTLPSNQKIPGYIDTRHKNDLAAYKTRLSEVNKSFKGMCVRLHNKIPAEIQNLPFAEVSEHVFRIMRTVTSIKVSEVLKLSTNAITATSLDARHAVSGTSMVTEAPAAIVTDNQ</sequence>
<proteinExistence type="predicted"/>
<evidence type="ECO:0000313" key="2">
    <source>
        <dbReference type="EMBL" id="GBP46548.1"/>
    </source>
</evidence>
<feature type="compositionally biased region" description="Basic and acidic residues" evidence="1">
    <location>
        <begin position="1"/>
        <end position="23"/>
    </location>
</feature>
<dbReference type="Proteomes" id="UP000299102">
    <property type="component" value="Unassembled WGS sequence"/>
</dbReference>
<evidence type="ECO:0000256" key="1">
    <source>
        <dbReference type="SAM" id="MobiDB-lite"/>
    </source>
</evidence>
<comment type="caution">
    <text evidence="2">The sequence shown here is derived from an EMBL/GenBank/DDBJ whole genome shotgun (WGS) entry which is preliminary data.</text>
</comment>
<accession>A0A4C1W5E5</accession>
<protein>
    <submittedName>
        <fullName evidence="2">Uncharacterized protein</fullName>
    </submittedName>
</protein>
<reference evidence="2 3" key="1">
    <citation type="journal article" date="2019" name="Commun. Biol.">
        <title>The bagworm genome reveals a unique fibroin gene that provides high tensile strength.</title>
        <authorList>
            <person name="Kono N."/>
            <person name="Nakamura H."/>
            <person name="Ohtoshi R."/>
            <person name="Tomita M."/>
            <person name="Numata K."/>
            <person name="Arakawa K."/>
        </authorList>
    </citation>
    <scope>NUCLEOTIDE SEQUENCE [LARGE SCALE GENOMIC DNA]</scope>
</reference>